<feature type="compositionally biased region" description="Low complexity" evidence="1">
    <location>
        <begin position="539"/>
        <end position="548"/>
    </location>
</feature>
<name>A0A8J5X1J1_DIALT</name>
<feature type="compositionally biased region" description="Low complexity" evidence="1">
    <location>
        <begin position="610"/>
        <end position="622"/>
    </location>
</feature>
<dbReference type="PANTHER" id="PTHR13832">
    <property type="entry name" value="PROTEIN PHOSPHATASE 2C"/>
    <property type="match status" value="1"/>
</dbReference>
<dbReference type="PROSITE" id="PS50003">
    <property type="entry name" value="PH_DOMAIN"/>
    <property type="match status" value="1"/>
</dbReference>
<evidence type="ECO:0000313" key="4">
    <source>
        <dbReference type="EMBL" id="KAG8458396.1"/>
    </source>
</evidence>
<keyword evidence="5" id="KW-1185">Reference proteome</keyword>
<evidence type="ECO:0000256" key="1">
    <source>
        <dbReference type="SAM" id="MobiDB-lite"/>
    </source>
</evidence>
<dbReference type="InterPro" id="IPR015655">
    <property type="entry name" value="PP2C"/>
</dbReference>
<dbReference type="SMART" id="SM00233">
    <property type="entry name" value="PH"/>
    <property type="match status" value="1"/>
</dbReference>
<reference evidence="4" key="1">
    <citation type="submission" date="2021-05" db="EMBL/GenBank/DDBJ databases">
        <title>The genome of the haptophyte Pavlova lutheri (Diacronema luteri, Pavlovales) - a model for lipid biosynthesis in eukaryotic algae.</title>
        <authorList>
            <person name="Hulatt C.J."/>
            <person name="Posewitz M.C."/>
        </authorList>
    </citation>
    <scope>NUCLEOTIDE SEQUENCE</scope>
    <source>
        <strain evidence="4">NIVA-4/92</strain>
    </source>
</reference>
<dbReference type="InterPro" id="IPR036457">
    <property type="entry name" value="PPM-type-like_dom_sf"/>
</dbReference>
<dbReference type="GO" id="GO:0004722">
    <property type="term" value="F:protein serine/threonine phosphatase activity"/>
    <property type="evidence" value="ECO:0007669"/>
    <property type="project" value="InterPro"/>
</dbReference>
<dbReference type="Gene3D" id="2.30.29.30">
    <property type="entry name" value="Pleckstrin-homology domain (PH domain)/Phosphotyrosine-binding domain (PTB)"/>
    <property type="match status" value="1"/>
</dbReference>
<proteinExistence type="predicted"/>
<organism evidence="4 5">
    <name type="scientific">Diacronema lutheri</name>
    <name type="common">Unicellular marine alga</name>
    <name type="synonym">Monochrysis lutheri</name>
    <dbReference type="NCBI Taxonomy" id="2081491"/>
    <lineage>
        <taxon>Eukaryota</taxon>
        <taxon>Haptista</taxon>
        <taxon>Haptophyta</taxon>
        <taxon>Pavlovophyceae</taxon>
        <taxon>Pavlovales</taxon>
        <taxon>Pavlovaceae</taxon>
        <taxon>Diacronema</taxon>
    </lineage>
</organism>
<feature type="region of interest" description="Disordered" evidence="1">
    <location>
        <begin position="743"/>
        <end position="772"/>
    </location>
</feature>
<feature type="compositionally biased region" description="Gly residues" evidence="1">
    <location>
        <begin position="756"/>
        <end position="766"/>
    </location>
</feature>
<gene>
    <name evidence="4" type="ORF">KFE25_004537</name>
</gene>
<dbReference type="SMART" id="SM00332">
    <property type="entry name" value="PP2Cc"/>
    <property type="match status" value="1"/>
</dbReference>
<feature type="domain" description="PH" evidence="2">
    <location>
        <begin position="664"/>
        <end position="807"/>
    </location>
</feature>
<dbReference type="PANTHER" id="PTHR13832:SF827">
    <property type="entry name" value="PROTEIN PHOSPHATASE 1L"/>
    <property type="match status" value="1"/>
</dbReference>
<dbReference type="AlphaFoldDB" id="A0A8J5X1J1"/>
<feature type="region of interest" description="Disordered" evidence="1">
    <location>
        <begin position="166"/>
        <end position="186"/>
    </location>
</feature>
<dbReference type="Gene3D" id="3.60.40.10">
    <property type="entry name" value="PPM-type phosphatase domain"/>
    <property type="match status" value="2"/>
</dbReference>
<protein>
    <recommendedName>
        <fullName evidence="6">PPM-type phosphatase domain-containing protein</fullName>
    </recommendedName>
</protein>
<dbReference type="InterPro" id="IPR001932">
    <property type="entry name" value="PPM-type_phosphatase-like_dom"/>
</dbReference>
<dbReference type="SUPFAM" id="SSF81606">
    <property type="entry name" value="PP2C-like"/>
    <property type="match status" value="1"/>
</dbReference>
<dbReference type="PROSITE" id="PS51746">
    <property type="entry name" value="PPM_2"/>
    <property type="match status" value="1"/>
</dbReference>
<dbReference type="InterPro" id="IPR001849">
    <property type="entry name" value="PH_domain"/>
</dbReference>
<feature type="compositionally biased region" description="Low complexity" evidence="1">
    <location>
        <begin position="642"/>
        <end position="653"/>
    </location>
</feature>
<feature type="compositionally biased region" description="Gly residues" evidence="1">
    <location>
        <begin position="557"/>
        <end position="577"/>
    </location>
</feature>
<feature type="region of interest" description="Disordered" evidence="1">
    <location>
        <begin position="539"/>
        <end position="662"/>
    </location>
</feature>
<feature type="region of interest" description="Disordered" evidence="1">
    <location>
        <begin position="828"/>
        <end position="853"/>
    </location>
</feature>
<feature type="compositionally biased region" description="Low complexity" evidence="1">
    <location>
        <begin position="578"/>
        <end position="603"/>
    </location>
</feature>
<sequence length="884" mass="88932">MRGGNMGTICEFTDRGGYSENQDASFTLSLPGAEVWAVFDGHGKEHGFLAATTAAASMRDALITNGAELVARPAAVLDAAFARAHADVLAAMRVAEPTCVAVGGVLLRTAELADVDDGAPPWEALDGGATATVCVLLRAARELVVASCGDSSAMIFSDAVEAAPPPLPPAHHAPSAARSPPPSGAARGAGLMCLPALEDHTPVNAREFVRVRGSAEGRLLRFVYDAPEPIPIWSEGGAGDGGGVGSPFETVASESIASAAALFGFGRAAASAPPASSLPPLPSLPPSLVPLLTAPSQAAIARAAAADVLAKNVRGELHSLVLTPDGHVLRGRGGKAYAVAEQALTMTRSLGDCLHHAFGVTEHPEVVTLKLDGLGPAGAADGTAGARPVVAASAATATAAAAHERAPMPARPPSLPPILVLASDGLWDALEPSAVTLLVEPIAQRLRDGDVLGARRAAHELCERARVSAAHIFGDAADNMTILIAALGETPADVRAAPPRGERAARVGAGAGAGAVAERPSCGGVSVGLARARAAAAAGRGPVSSGPARSLPHSAVAGGGLRGGARGGGGEASGNGNGSDATLSATSSAASTLSAGNSRSTSPAHPPRAPASARSARASGSAVPGAERDADAAALDTDRTTAGDVSASSSDGALHARQPPPDDALLLEGALDKLSGGATSNTGLRRALGDFLRNWERRYFRLYKRRGSPSAILAYSRAHEAETPAVMLAVSSVQLLREVPSLTPLRPARSSPNGRGRTGGVGGGGADVNAPPPLEFRVDAVGRSLTLRAPNERTFRGWLVAFESAGARVLGPNGSPLVMPGAAARWPIAGGGERRQPAVGGQAHGQRDQPRGARLARSAEDEVAPPGAVRLQTSASCTSDLLFT</sequence>
<dbReference type="InterPro" id="IPR011993">
    <property type="entry name" value="PH-like_dom_sf"/>
</dbReference>
<evidence type="ECO:0000259" key="2">
    <source>
        <dbReference type="PROSITE" id="PS50003"/>
    </source>
</evidence>
<comment type="caution">
    <text evidence="4">The sequence shown here is derived from an EMBL/GenBank/DDBJ whole genome shotgun (WGS) entry which is preliminary data.</text>
</comment>
<dbReference type="OrthoDB" id="10264738at2759"/>
<feature type="compositionally biased region" description="Basic and acidic residues" evidence="1">
    <location>
        <begin position="626"/>
        <end position="641"/>
    </location>
</feature>
<dbReference type="EMBL" id="JAGTXO010000052">
    <property type="protein sequence ID" value="KAG8458396.1"/>
    <property type="molecule type" value="Genomic_DNA"/>
</dbReference>
<accession>A0A8J5X1J1</accession>
<feature type="domain" description="PPM-type phosphatase" evidence="3">
    <location>
        <begin position="8"/>
        <end position="487"/>
    </location>
</feature>
<evidence type="ECO:0000313" key="5">
    <source>
        <dbReference type="Proteomes" id="UP000751190"/>
    </source>
</evidence>
<dbReference type="Proteomes" id="UP000751190">
    <property type="component" value="Unassembled WGS sequence"/>
</dbReference>
<evidence type="ECO:0008006" key="6">
    <source>
        <dbReference type="Google" id="ProtNLM"/>
    </source>
</evidence>
<feature type="compositionally biased region" description="Low complexity" evidence="1">
    <location>
        <begin position="172"/>
        <end position="186"/>
    </location>
</feature>
<evidence type="ECO:0000259" key="3">
    <source>
        <dbReference type="PROSITE" id="PS51746"/>
    </source>
</evidence>
<dbReference type="SUPFAM" id="SSF50729">
    <property type="entry name" value="PH domain-like"/>
    <property type="match status" value="1"/>
</dbReference>